<dbReference type="AlphaFoldDB" id="A0A4S4ND11"/>
<dbReference type="InterPro" id="IPR024510">
    <property type="entry name" value="DUF2589"/>
</dbReference>
<comment type="caution">
    <text evidence="1">The sequence shown here is derived from an EMBL/GenBank/DDBJ whole genome shotgun (WGS) entry which is preliminary data.</text>
</comment>
<reference evidence="1 2" key="1">
    <citation type="submission" date="2019-04" db="EMBL/GenBank/DDBJ databases">
        <title>Shimia ponticola sp. nov., isolated from seawater.</title>
        <authorList>
            <person name="Kim Y.-O."/>
            <person name="Yoon J.-H."/>
        </authorList>
    </citation>
    <scope>NUCLEOTIDE SEQUENCE [LARGE SCALE GENOMIC DNA]</scope>
    <source>
        <strain evidence="1 2">MYP11</strain>
    </source>
</reference>
<evidence type="ECO:0000313" key="2">
    <source>
        <dbReference type="Proteomes" id="UP000306602"/>
    </source>
</evidence>
<dbReference type="EMBL" id="SRKY01000002">
    <property type="protein sequence ID" value="THH37356.1"/>
    <property type="molecule type" value="Genomic_DNA"/>
</dbReference>
<gene>
    <name evidence="1" type="ORF">E4Z66_10615</name>
</gene>
<keyword evidence="2" id="KW-1185">Reference proteome</keyword>
<dbReference type="Pfam" id="PF11655">
    <property type="entry name" value="DUF2589"/>
    <property type="match status" value="1"/>
</dbReference>
<protein>
    <submittedName>
        <fullName evidence="1">DUF2589 domain-containing protein</fullName>
    </submittedName>
</protein>
<name>A0A4S4ND11_9RHOB</name>
<sequence>MEDEDYDIGTLLGGPVRAIQEAQIAAEREYMQFLLDYGLEETTRKEDGKEVPDLKLREISFGMTRAISNPAAPGEVVETQARVRAPLLSLVQMPAIGIEEATIELDLDVRSETEAEEKAPAPAAGDRPVIAREALLPKSRVVTTARLKGNVSNATTTRNFRTHGKLNVKMVLRAAHDDDLHGRLARLAGDAVSTLADVPE</sequence>
<accession>A0A4S4ND11</accession>
<proteinExistence type="predicted"/>
<dbReference type="Proteomes" id="UP000306602">
    <property type="component" value="Unassembled WGS sequence"/>
</dbReference>
<organism evidence="1 2">
    <name type="scientific">Aliishimia ponticola</name>
    <dbReference type="NCBI Taxonomy" id="2499833"/>
    <lineage>
        <taxon>Bacteria</taxon>
        <taxon>Pseudomonadati</taxon>
        <taxon>Pseudomonadota</taxon>
        <taxon>Alphaproteobacteria</taxon>
        <taxon>Rhodobacterales</taxon>
        <taxon>Paracoccaceae</taxon>
        <taxon>Aliishimia</taxon>
    </lineage>
</organism>
<dbReference type="RefSeq" id="WP_136462952.1">
    <property type="nucleotide sequence ID" value="NZ_SRKY01000002.1"/>
</dbReference>
<evidence type="ECO:0000313" key="1">
    <source>
        <dbReference type="EMBL" id="THH37356.1"/>
    </source>
</evidence>
<dbReference type="OrthoDB" id="9835412at2"/>